<dbReference type="PANTHER" id="PTHR43356">
    <property type="entry name" value="PHOSPHATE ACETYLTRANSFERASE"/>
    <property type="match status" value="1"/>
</dbReference>
<dbReference type="EC" id="2.3.1.8" evidence="4"/>
<evidence type="ECO:0000259" key="9">
    <source>
        <dbReference type="Pfam" id="PF01515"/>
    </source>
</evidence>
<feature type="domain" description="Phosphate acetyl/butaryl transferase" evidence="9">
    <location>
        <begin position="3"/>
        <end position="325"/>
    </location>
</feature>
<evidence type="ECO:0000256" key="1">
    <source>
        <dbReference type="ARBA" id="ARBA00000705"/>
    </source>
</evidence>
<name>A0A7R6PP55_9BACT</name>
<evidence type="ECO:0000313" key="11">
    <source>
        <dbReference type="Proteomes" id="UP000595564"/>
    </source>
</evidence>
<comment type="pathway">
    <text evidence="2">Metabolic intermediate biosynthesis; acetyl-CoA biosynthesis; acetyl-CoA from acetate: step 2/2.</text>
</comment>
<protein>
    <recommendedName>
        <fullName evidence="5">Phosphate acetyltransferase</fullName>
        <ecNumber evidence="4">2.3.1.8</ecNumber>
    </recommendedName>
    <alternativeName>
        <fullName evidence="8">Phosphotransacetylase</fullName>
    </alternativeName>
</protein>
<dbReference type="AlphaFoldDB" id="A0A7R6PP55"/>
<evidence type="ECO:0000256" key="5">
    <source>
        <dbReference type="ARBA" id="ARBA00021528"/>
    </source>
</evidence>
<evidence type="ECO:0000256" key="7">
    <source>
        <dbReference type="ARBA" id="ARBA00023315"/>
    </source>
</evidence>
<dbReference type="NCBIfam" id="TIGR00651">
    <property type="entry name" value="pta"/>
    <property type="match status" value="1"/>
</dbReference>
<dbReference type="SUPFAM" id="SSF53659">
    <property type="entry name" value="Isocitrate/Isopropylmalate dehydrogenase-like"/>
    <property type="match status" value="1"/>
</dbReference>
<keyword evidence="6 10" id="KW-0808">Transferase</keyword>
<dbReference type="InterPro" id="IPR050500">
    <property type="entry name" value="Phos_Acetyltrans/Butyryltrans"/>
</dbReference>
<evidence type="ECO:0000256" key="3">
    <source>
        <dbReference type="ARBA" id="ARBA00005656"/>
    </source>
</evidence>
<dbReference type="Proteomes" id="UP000595564">
    <property type="component" value="Chromosome"/>
</dbReference>
<keyword evidence="7 10" id="KW-0012">Acyltransferase</keyword>
<dbReference type="Gene3D" id="3.40.50.10950">
    <property type="match status" value="1"/>
</dbReference>
<dbReference type="GO" id="GO:0008959">
    <property type="term" value="F:phosphate acetyltransferase activity"/>
    <property type="evidence" value="ECO:0007669"/>
    <property type="project" value="UniProtKB-EC"/>
</dbReference>
<proteinExistence type="inferred from homology"/>
<dbReference type="KEGG" id="thyd:TTHT_1192"/>
<comment type="similarity">
    <text evidence="3">Belongs to the phosphate acetyltransferase and butyryltransferase family.</text>
</comment>
<dbReference type="EMBL" id="AP017470">
    <property type="protein sequence ID" value="BBB32721.1"/>
    <property type="molecule type" value="Genomic_DNA"/>
</dbReference>
<sequence>MNLMDRFKERARKAGKTIVLPEGTDDRTLKAANAAVKEGVFKPVVLGNPDKISKRCEELGIEMNFEVLDHLKADFFDKYAEFYYQKRKAKGITKEEAEEIMKDPLFFGAMMVEDEKADGSVAGALNTTAHTVRAALHIIGTKPGSKTVSSFFLMITQNPAFGVDGAMLFADCAIVPNPTAIQLAEIAIDTADNCKKFLEVEPKVALLSFSTKGSANHPDVDKVREALEYIKTRRPDIVVDGELQADAAIVDSVGKKKAPGSPVAGNANVLIFPDLDAGNIGYKLTQRIGNAAAIGPVLQGLNKPCNDLSRGCSWQDIVDTGVLTVIQTL</sequence>
<gene>
    <name evidence="10" type="primary">pta</name>
    <name evidence="10" type="ORF">TTHT_1192</name>
</gene>
<comment type="catalytic activity">
    <reaction evidence="1">
        <text>acetyl-CoA + phosphate = acetyl phosphate + CoA</text>
        <dbReference type="Rhea" id="RHEA:19521"/>
        <dbReference type="ChEBI" id="CHEBI:22191"/>
        <dbReference type="ChEBI" id="CHEBI:43474"/>
        <dbReference type="ChEBI" id="CHEBI:57287"/>
        <dbReference type="ChEBI" id="CHEBI:57288"/>
        <dbReference type="EC" id="2.3.1.8"/>
    </reaction>
</comment>
<evidence type="ECO:0000256" key="2">
    <source>
        <dbReference type="ARBA" id="ARBA00004989"/>
    </source>
</evidence>
<accession>A0A7R6PP55</accession>
<evidence type="ECO:0000256" key="8">
    <source>
        <dbReference type="ARBA" id="ARBA00031108"/>
    </source>
</evidence>
<dbReference type="NCBIfam" id="NF007233">
    <property type="entry name" value="PRK09653.1"/>
    <property type="match status" value="1"/>
</dbReference>
<dbReference type="PIRSF" id="PIRSF000428">
    <property type="entry name" value="P_Ac_trans"/>
    <property type="match status" value="1"/>
</dbReference>
<organism evidence="10 11">
    <name type="scientific">Thermotomaculum hydrothermale</name>
    <dbReference type="NCBI Taxonomy" id="981385"/>
    <lineage>
        <taxon>Bacteria</taxon>
        <taxon>Pseudomonadati</taxon>
        <taxon>Acidobacteriota</taxon>
        <taxon>Holophagae</taxon>
        <taxon>Thermotomaculales</taxon>
        <taxon>Thermotomaculaceae</taxon>
        <taxon>Thermotomaculum</taxon>
    </lineage>
</organism>
<dbReference type="RefSeq" id="WP_201327024.1">
    <property type="nucleotide sequence ID" value="NZ_AP017470.1"/>
</dbReference>
<dbReference type="InterPro" id="IPR004614">
    <property type="entry name" value="P_AcTrfase"/>
</dbReference>
<dbReference type="PANTHER" id="PTHR43356:SF3">
    <property type="entry name" value="PHOSPHATE ACETYLTRANSFERASE"/>
    <property type="match status" value="1"/>
</dbReference>
<dbReference type="NCBIfam" id="NF004167">
    <property type="entry name" value="PRK05632.1"/>
    <property type="match status" value="1"/>
</dbReference>
<evidence type="ECO:0000313" key="10">
    <source>
        <dbReference type="EMBL" id="BBB32721.1"/>
    </source>
</evidence>
<evidence type="ECO:0000256" key="6">
    <source>
        <dbReference type="ARBA" id="ARBA00022679"/>
    </source>
</evidence>
<dbReference type="Pfam" id="PF01515">
    <property type="entry name" value="PTA_PTB"/>
    <property type="match status" value="1"/>
</dbReference>
<dbReference type="InterPro" id="IPR042113">
    <property type="entry name" value="P_AcTrfase_dom1"/>
</dbReference>
<dbReference type="Gene3D" id="3.40.50.10750">
    <property type="entry name" value="Isocitrate/Isopropylmalate dehydrogenase-like"/>
    <property type="match status" value="1"/>
</dbReference>
<keyword evidence="11" id="KW-1185">Reference proteome</keyword>
<dbReference type="InterPro" id="IPR012147">
    <property type="entry name" value="P_Ac_Bu_trans"/>
</dbReference>
<dbReference type="InterPro" id="IPR002505">
    <property type="entry name" value="PTA_PTB"/>
</dbReference>
<dbReference type="InterPro" id="IPR042112">
    <property type="entry name" value="P_AcTrfase_dom2"/>
</dbReference>
<reference evidence="10 11" key="1">
    <citation type="journal article" date="2012" name="Extremophiles">
        <title>Thermotomaculum hydrothermale gen. nov., sp. nov., a novel heterotrophic thermophile within the phylum Acidobacteria from a deep-sea hydrothermal vent chimney in the Southern Okinawa Trough.</title>
        <authorList>
            <person name="Izumi H."/>
            <person name="Nunoura T."/>
            <person name="Miyazaki M."/>
            <person name="Mino S."/>
            <person name="Toki T."/>
            <person name="Takai K."/>
            <person name="Sako Y."/>
            <person name="Sawabe T."/>
            <person name="Nakagawa S."/>
        </authorList>
    </citation>
    <scope>NUCLEOTIDE SEQUENCE [LARGE SCALE GENOMIC DNA]</scope>
    <source>
        <strain evidence="10 11">AC55</strain>
    </source>
</reference>
<evidence type="ECO:0000256" key="4">
    <source>
        <dbReference type="ARBA" id="ARBA00012707"/>
    </source>
</evidence>